<accession>A0A917T9Z1</accession>
<dbReference type="PANTHER" id="PTHR43240:SF20">
    <property type="entry name" value="MEDIUM_LONG-CHAIN ACYL-COA THIOESTERASE YIGI"/>
    <property type="match status" value="1"/>
</dbReference>
<comment type="similarity">
    <text evidence="4">Belongs to the YigI thioesterase family.</text>
</comment>
<comment type="catalytic activity">
    <reaction evidence="7">
        <text>a medium-chain fatty acyl-CoA + H2O = a medium-chain fatty acid + CoA + H(+)</text>
        <dbReference type="Rhea" id="RHEA:68184"/>
        <dbReference type="ChEBI" id="CHEBI:15377"/>
        <dbReference type="ChEBI" id="CHEBI:15378"/>
        <dbReference type="ChEBI" id="CHEBI:57287"/>
        <dbReference type="ChEBI" id="CHEBI:59558"/>
        <dbReference type="ChEBI" id="CHEBI:90546"/>
    </reaction>
</comment>
<protein>
    <recommendedName>
        <fullName evidence="6">Medium/long-chain acyl-CoA thioesterase YigI</fullName>
        <ecNumber evidence="5">3.1.2.20</ecNumber>
    </recommendedName>
</protein>
<sequence length="148" mass="15803">MKAKIDLETVRAFCDRCPFNRWLGLTIVEIGDNWLRMTMPWKTDLLSSPELQLVHGGVLASLIDSACGYAAALVAGHTVPTVDLVTDYHKAAVPGPLEARAEVIRAGRSLITARAEVRDCEGNLVASGRIVAFGARANNLGGKVPPPA</sequence>
<evidence type="ECO:0000256" key="2">
    <source>
        <dbReference type="ARBA" id="ARBA00035880"/>
    </source>
</evidence>
<dbReference type="NCBIfam" id="TIGR00369">
    <property type="entry name" value="unchar_dom_1"/>
    <property type="match status" value="1"/>
</dbReference>
<dbReference type="InterPro" id="IPR003736">
    <property type="entry name" value="PAAI_dom"/>
</dbReference>
<dbReference type="Gene3D" id="3.10.129.10">
    <property type="entry name" value="Hotdog Thioesterase"/>
    <property type="match status" value="1"/>
</dbReference>
<dbReference type="RefSeq" id="WP_051630991.1">
    <property type="nucleotide sequence ID" value="NZ_BMLF01000008.1"/>
</dbReference>
<feature type="domain" description="Thioesterase" evidence="8">
    <location>
        <begin position="53"/>
        <end position="125"/>
    </location>
</feature>
<dbReference type="InterPro" id="IPR006683">
    <property type="entry name" value="Thioestr_dom"/>
</dbReference>
<keyword evidence="10" id="KW-1185">Reference proteome</keyword>
<dbReference type="Pfam" id="PF03061">
    <property type="entry name" value="4HBT"/>
    <property type="match status" value="1"/>
</dbReference>
<reference evidence="9" key="1">
    <citation type="journal article" date="2014" name="Int. J. Syst. Evol. Microbiol.">
        <title>Complete genome sequence of Corynebacterium casei LMG S-19264T (=DSM 44701T), isolated from a smear-ripened cheese.</title>
        <authorList>
            <consortium name="US DOE Joint Genome Institute (JGI-PGF)"/>
            <person name="Walter F."/>
            <person name="Albersmeier A."/>
            <person name="Kalinowski J."/>
            <person name="Ruckert C."/>
        </authorList>
    </citation>
    <scope>NUCLEOTIDE SEQUENCE</scope>
    <source>
        <strain evidence="9">CGMCC 1.6293</strain>
    </source>
</reference>
<comment type="catalytic activity">
    <reaction evidence="2">
        <text>a fatty acyl-CoA + H2O = a fatty acid + CoA + H(+)</text>
        <dbReference type="Rhea" id="RHEA:16781"/>
        <dbReference type="ChEBI" id="CHEBI:15377"/>
        <dbReference type="ChEBI" id="CHEBI:15378"/>
        <dbReference type="ChEBI" id="CHEBI:28868"/>
        <dbReference type="ChEBI" id="CHEBI:57287"/>
        <dbReference type="ChEBI" id="CHEBI:77636"/>
        <dbReference type="EC" id="3.1.2.20"/>
    </reaction>
</comment>
<evidence type="ECO:0000313" key="9">
    <source>
        <dbReference type="EMBL" id="GGM15929.1"/>
    </source>
</evidence>
<name>A0A917T9Z1_9RHOB</name>
<evidence type="ECO:0000313" key="10">
    <source>
        <dbReference type="Proteomes" id="UP000649829"/>
    </source>
</evidence>
<proteinExistence type="inferred from homology"/>
<dbReference type="GO" id="GO:0047617">
    <property type="term" value="F:fatty acyl-CoA hydrolase activity"/>
    <property type="evidence" value="ECO:0007669"/>
    <property type="project" value="UniProtKB-EC"/>
</dbReference>
<dbReference type="CDD" id="cd03443">
    <property type="entry name" value="PaaI_thioesterase"/>
    <property type="match status" value="1"/>
</dbReference>
<organism evidence="9 10">
    <name type="scientific">Pseudooceanicola nanhaiensis</name>
    <dbReference type="NCBI Taxonomy" id="375761"/>
    <lineage>
        <taxon>Bacteria</taxon>
        <taxon>Pseudomonadati</taxon>
        <taxon>Pseudomonadota</taxon>
        <taxon>Alphaproteobacteria</taxon>
        <taxon>Rhodobacterales</taxon>
        <taxon>Paracoccaceae</taxon>
        <taxon>Pseudooceanicola</taxon>
    </lineage>
</organism>
<evidence type="ECO:0000256" key="7">
    <source>
        <dbReference type="ARBA" id="ARBA00048062"/>
    </source>
</evidence>
<evidence type="ECO:0000256" key="1">
    <source>
        <dbReference type="ARBA" id="ARBA00022801"/>
    </source>
</evidence>
<dbReference type="AlphaFoldDB" id="A0A917T9Z1"/>
<dbReference type="EC" id="3.1.2.20" evidence="5"/>
<evidence type="ECO:0000256" key="6">
    <source>
        <dbReference type="ARBA" id="ARBA00040062"/>
    </source>
</evidence>
<dbReference type="Proteomes" id="UP000649829">
    <property type="component" value="Unassembled WGS sequence"/>
</dbReference>
<comment type="caution">
    <text evidence="9">The sequence shown here is derived from an EMBL/GenBank/DDBJ whole genome shotgun (WGS) entry which is preliminary data.</text>
</comment>
<comment type="catalytic activity">
    <reaction evidence="3">
        <text>a long-chain fatty acyl-CoA + H2O = a long-chain fatty acid + CoA + H(+)</text>
        <dbReference type="Rhea" id="RHEA:67680"/>
        <dbReference type="ChEBI" id="CHEBI:15377"/>
        <dbReference type="ChEBI" id="CHEBI:15378"/>
        <dbReference type="ChEBI" id="CHEBI:57287"/>
        <dbReference type="ChEBI" id="CHEBI:57560"/>
        <dbReference type="ChEBI" id="CHEBI:83139"/>
    </reaction>
</comment>
<evidence type="ECO:0000259" key="8">
    <source>
        <dbReference type="Pfam" id="PF03061"/>
    </source>
</evidence>
<dbReference type="InterPro" id="IPR029069">
    <property type="entry name" value="HotDog_dom_sf"/>
</dbReference>
<gene>
    <name evidence="9" type="ORF">GCM10011534_42370</name>
</gene>
<evidence type="ECO:0000256" key="3">
    <source>
        <dbReference type="ARBA" id="ARBA00036002"/>
    </source>
</evidence>
<keyword evidence="1" id="KW-0378">Hydrolase</keyword>
<reference evidence="9" key="2">
    <citation type="submission" date="2020-09" db="EMBL/GenBank/DDBJ databases">
        <authorList>
            <person name="Sun Q."/>
            <person name="Zhou Y."/>
        </authorList>
    </citation>
    <scope>NUCLEOTIDE SEQUENCE</scope>
    <source>
        <strain evidence="9">CGMCC 1.6293</strain>
    </source>
</reference>
<dbReference type="SUPFAM" id="SSF54637">
    <property type="entry name" value="Thioesterase/thiol ester dehydrase-isomerase"/>
    <property type="match status" value="1"/>
</dbReference>
<dbReference type="EMBL" id="BMLF01000008">
    <property type="protein sequence ID" value="GGM15929.1"/>
    <property type="molecule type" value="Genomic_DNA"/>
</dbReference>
<evidence type="ECO:0000256" key="4">
    <source>
        <dbReference type="ARBA" id="ARBA00038381"/>
    </source>
</evidence>
<evidence type="ECO:0000256" key="5">
    <source>
        <dbReference type="ARBA" id="ARBA00038894"/>
    </source>
</evidence>
<dbReference type="PANTHER" id="PTHR43240">
    <property type="entry name" value="1,4-DIHYDROXY-2-NAPHTHOYL-COA THIOESTERASE 1"/>
    <property type="match status" value="1"/>
</dbReference>